<dbReference type="Pfam" id="PF01740">
    <property type="entry name" value="STAS"/>
    <property type="match status" value="1"/>
</dbReference>
<dbReference type="GO" id="GO:0043190">
    <property type="term" value="C:ATP-binding cassette (ABC) transporter complex"/>
    <property type="evidence" value="ECO:0007669"/>
    <property type="project" value="InterPro"/>
</dbReference>
<keyword evidence="2" id="KW-1133">Transmembrane helix</keyword>
<dbReference type="KEGG" id="och:CES85_1138"/>
<accession>A0A248UI57</accession>
<evidence type="ECO:0000313" key="5">
    <source>
        <dbReference type="Proteomes" id="UP000215256"/>
    </source>
</evidence>
<keyword evidence="2" id="KW-0997">Cell inner membrane</keyword>
<dbReference type="NCBIfam" id="TIGR00056">
    <property type="entry name" value="MlaE family lipid ABC transporter permease subunit"/>
    <property type="match status" value="1"/>
</dbReference>
<feature type="transmembrane region" description="Helical" evidence="2">
    <location>
        <begin position="368"/>
        <end position="389"/>
    </location>
</feature>
<dbReference type="InterPro" id="IPR002645">
    <property type="entry name" value="STAS_dom"/>
</dbReference>
<proteinExistence type="inferred from homology"/>
<dbReference type="OrthoDB" id="9805022at2"/>
<name>A0A248UI57_9HYPH</name>
<dbReference type="InterPro" id="IPR030802">
    <property type="entry name" value="Permease_MalE"/>
</dbReference>
<organism evidence="4 5">
    <name type="scientific">Ochrobactrum quorumnocens</name>
    <dbReference type="NCBI Taxonomy" id="271865"/>
    <lineage>
        <taxon>Bacteria</taxon>
        <taxon>Pseudomonadati</taxon>
        <taxon>Pseudomonadota</taxon>
        <taxon>Alphaproteobacteria</taxon>
        <taxon>Hyphomicrobiales</taxon>
        <taxon>Brucellaceae</taxon>
        <taxon>Brucella/Ochrobactrum group</taxon>
        <taxon>Ochrobactrum</taxon>
    </lineage>
</organism>
<comment type="function">
    <text evidence="1">Could be part of an ABC transporter complex.</text>
</comment>
<feature type="transmembrane region" description="Helical" evidence="2">
    <location>
        <begin position="220"/>
        <end position="240"/>
    </location>
</feature>
<keyword evidence="2" id="KW-0812">Transmembrane</keyword>
<dbReference type="EMBL" id="CP022604">
    <property type="protein sequence ID" value="ASV86356.1"/>
    <property type="molecule type" value="Genomic_DNA"/>
</dbReference>
<dbReference type="PROSITE" id="PS50801">
    <property type="entry name" value="STAS"/>
    <property type="match status" value="1"/>
</dbReference>
<comment type="similarity">
    <text evidence="2">Belongs to the MlaE permease family.</text>
</comment>
<gene>
    <name evidence="4" type="ORF">CES85_1138</name>
</gene>
<feature type="domain" description="STAS" evidence="3">
    <location>
        <begin position="17"/>
        <end position="141"/>
    </location>
</feature>
<dbReference type="GO" id="GO:0005548">
    <property type="term" value="F:phospholipid transporter activity"/>
    <property type="evidence" value="ECO:0007669"/>
    <property type="project" value="TreeGrafter"/>
</dbReference>
<evidence type="ECO:0000313" key="4">
    <source>
        <dbReference type="EMBL" id="ASV86356.1"/>
    </source>
</evidence>
<reference evidence="4 5" key="1">
    <citation type="submission" date="2017-07" db="EMBL/GenBank/DDBJ databases">
        <title>Phylogenetic study on the rhizospheric bacterium Ochrobactrum sp. A44.</title>
        <authorList>
            <person name="Krzyzanowska D.M."/>
            <person name="Ossowicki A."/>
            <person name="Rajewska M."/>
            <person name="Maciag T."/>
            <person name="Kaczynski Z."/>
            <person name="Czerwicka M."/>
            <person name="Jafra S."/>
        </authorList>
    </citation>
    <scope>NUCLEOTIDE SEQUENCE [LARGE SCALE GENOMIC DNA]</scope>
    <source>
        <strain evidence="4 5">A44</strain>
    </source>
</reference>
<dbReference type="Proteomes" id="UP000215256">
    <property type="component" value="Chromosome 1"/>
</dbReference>
<evidence type="ECO:0000259" key="3">
    <source>
        <dbReference type="PROSITE" id="PS50801"/>
    </source>
</evidence>
<dbReference type="PANTHER" id="PTHR30188:SF3">
    <property type="entry name" value="ABC TRANSPORTER PERMEASE"/>
    <property type="match status" value="1"/>
</dbReference>
<dbReference type="InterPro" id="IPR003453">
    <property type="entry name" value="ABC_MlaE_roteobac"/>
</dbReference>
<dbReference type="SUPFAM" id="SSF52091">
    <property type="entry name" value="SpoIIaa-like"/>
    <property type="match status" value="1"/>
</dbReference>
<keyword evidence="2" id="KW-0472">Membrane</keyword>
<feature type="transmembrane region" description="Helical" evidence="2">
    <location>
        <begin position="261"/>
        <end position="278"/>
    </location>
</feature>
<dbReference type="Pfam" id="PF02405">
    <property type="entry name" value="MlaE"/>
    <property type="match status" value="1"/>
</dbReference>
<dbReference type="AlphaFoldDB" id="A0A248UI57"/>
<feature type="transmembrane region" description="Helical" evidence="2">
    <location>
        <begin position="284"/>
        <end position="307"/>
    </location>
</feature>
<feature type="transmembrane region" description="Helical" evidence="2">
    <location>
        <begin position="181"/>
        <end position="200"/>
    </location>
</feature>
<comment type="subcellular location">
    <subcellularLocation>
        <location evidence="2">Cell inner membrane</location>
        <topology evidence="2">Multi-pass membrane protein</topology>
    </subcellularLocation>
</comment>
<sequence length="391" mass="41635">MLTDAADKANAAANVAPKIDLAEHDGARLISLSGRWISQSVSIVDKKMRELEKVGGSQAVIIDATDVAGLDTAGAWLIERLRQRLLSQEIDVRLEGVKQAWLPLMEEVGNSVVRTLDVTHTKKPFFIVSMLDSLGRGVVSVYEDFLMAMHILGATIRGAQLKAGRGTGIPIPAIVKQMDRMGVGAIPIIVLMSTIVGAIIAQQGAFQLRYFGAEIFVVDLVGILVLRELGVLLTAIMIAGRSGSAITAEIGSMKMREETDALTVIGLNPVGVLVFPRLVALVVILPLLTIIADLSALIGAAAVTYFYSNISPEAFISRLHDAVALNTYFAGLIKAPFMAMIIGILASVEGMKVGGSAESLGRRVTASVVKSIFVVIVVDGMFAMFYAAIDF</sequence>
<keyword evidence="2" id="KW-1003">Cell membrane</keyword>
<evidence type="ECO:0000256" key="2">
    <source>
        <dbReference type="RuleBase" id="RU362044"/>
    </source>
</evidence>
<feature type="transmembrane region" description="Helical" evidence="2">
    <location>
        <begin position="328"/>
        <end position="348"/>
    </location>
</feature>
<dbReference type="Gene3D" id="3.30.750.24">
    <property type="entry name" value="STAS domain"/>
    <property type="match status" value="1"/>
</dbReference>
<dbReference type="InterPro" id="IPR036513">
    <property type="entry name" value="STAS_dom_sf"/>
</dbReference>
<evidence type="ECO:0000256" key="1">
    <source>
        <dbReference type="ARBA" id="ARBA00003787"/>
    </source>
</evidence>
<dbReference type="RefSeq" id="WP_095446642.1">
    <property type="nucleotide sequence ID" value="NZ_CP022604.1"/>
</dbReference>
<protein>
    <recommendedName>
        <fullName evidence="3">STAS domain-containing protein</fullName>
    </recommendedName>
</protein>
<dbReference type="PANTHER" id="PTHR30188">
    <property type="entry name" value="ABC TRANSPORTER PERMEASE PROTEIN-RELATED"/>
    <property type="match status" value="1"/>
</dbReference>